<comment type="caution">
    <text evidence="6">The sequence shown here is derived from an EMBL/GenBank/DDBJ whole genome shotgun (WGS) entry which is preliminary data.</text>
</comment>
<name>A0A6A6LJ96_HEVBR</name>
<evidence type="ECO:0000256" key="1">
    <source>
        <dbReference type="ARBA" id="ARBA00022741"/>
    </source>
</evidence>
<evidence type="ECO:0000313" key="6">
    <source>
        <dbReference type="EMBL" id="KAF2300348.1"/>
    </source>
</evidence>
<gene>
    <name evidence="6" type="ORF">GH714_012272</name>
</gene>
<dbReference type="GO" id="GO:0005829">
    <property type="term" value="C:cytosol"/>
    <property type="evidence" value="ECO:0007669"/>
    <property type="project" value="TreeGrafter"/>
</dbReference>
<dbReference type="InterPro" id="IPR014001">
    <property type="entry name" value="Helicase_ATP-bd"/>
</dbReference>
<evidence type="ECO:0000256" key="3">
    <source>
        <dbReference type="ARBA" id="ARBA00022806"/>
    </source>
</evidence>
<dbReference type="InterPro" id="IPR011545">
    <property type="entry name" value="DEAD/DEAH_box_helicase_dom"/>
</dbReference>
<protein>
    <recommendedName>
        <fullName evidence="5">Helicase ATP-binding domain-containing protein</fullName>
    </recommendedName>
</protein>
<evidence type="ECO:0000256" key="4">
    <source>
        <dbReference type="ARBA" id="ARBA00022840"/>
    </source>
</evidence>
<feature type="domain" description="Helicase ATP-binding" evidence="5">
    <location>
        <begin position="1"/>
        <end position="161"/>
    </location>
</feature>
<dbReference type="GO" id="GO:0003724">
    <property type="term" value="F:RNA helicase activity"/>
    <property type="evidence" value="ECO:0007669"/>
    <property type="project" value="TreeGrafter"/>
</dbReference>
<keyword evidence="1" id="KW-0547">Nucleotide-binding</keyword>
<keyword evidence="3" id="KW-0347">Helicase</keyword>
<dbReference type="PANTHER" id="PTHR47959">
    <property type="entry name" value="ATP-DEPENDENT RNA HELICASE RHLE-RELATED"/>
    <property type="match status" value="1"/>
</dbReference>
<dbReference type="PROSITE" id="PS51192">
    <property type="entry name" value="HELICASE_ATP_BIND_1"/>
    <property type="match status" value="1"/>
</dbReference>
<dbReference type="Pfam" id="PF00270">
    <property type="entry name" value="DEAD"/>
    <property type="match status" value="1"/>
</dbReference>
<dbReference type="GO" id="GO:0005524">
    <property type="term" value="F:ATP binding"/>
    <property type="evidence" value="ECO:0007669"/>
    <property type="project" value="UniProtKB-KW"/>
</dbReference>
<dbReference type="GO" id="GO:0016787">
    <property type="term" value="F:hydrolase activity"/>
    <property type="evidence" value="ECO:0007669"/>
    <property type="project" value="UniProtKB-KW"/>
</dbReference>
<evidence type="ECO:0000259" key="5">
    <source>
        <dbReference type="PROSITE" id="PS51192"/>
    </source>
</evidence>
<keyword evidence="4" id="KW-0067">ATP-binding</keyword>
<dbReference type="Proteomes" id="UP000467840">
    <property type="component" value="Chromosome 4"/>
</dbReference>
<evidence type="ECO:0000256" key="2">
    <source>
        <dbReference type="ARBA" id="ARBA00022801"/>
    </source>
</evidence>
<dbReference type="AlphaFoldDB" id="A0A6A6LJ96"/>
<dbReference type="SMART" id="SM00487">
    <property type="entry name" value="DEXDc"/>
    <property type="match status" value="1"/>
</dbReference>
<keyword evidence="2" id="KW-0378">Hydrolase</keyword>
<dbReference type="InterPro" id="IPR050079">
    <property type="entry name" value="DEAD_box_RNA_helicase"/>
</dbReference>
<dbReference type="EMBL" id="JAAGAX010000010">
    <property type="protein sequence ID" value="KAF2300348.1"/>
    <property type="molecule type" value="Genomic_DNA"/>
</dbReference>
<dbReference type="Gene3D" id="3.40.50.300">
    <property type="entry name" value="P-loop containing nucleotide triphosphate hydrolases"/>
    <property type="match status" value="1"/>
</dbReference>
<dbReference type="GO" id="GO:0003676">
    <property type="term" value="F:nucleic acid binding"/>
    <property type="evidence" value="ECO:0007669"/>
    <property type="project" value="InterPro"/>
</dbReference>
<organism evidence="6 7">
    <name type="scientific">Hevea brasiliensis</name>
    <name type="common">Para rubber tree</name>
    <name type="synonym">Siphonia brasiliensis</name>
    <dbReference type="NCBI Taxonomy" id="3981"/>
    <lineage>
        <taxon>Eukaryota</taxon>
        <taxon>Viridiplantae</taxon>
        <taxon>Streptophyta</taxon>
        <taxon>Embryophyta</taxon>
        <taxon>Tracheophyta</taxon>
        <taxon>Spermatophyta</taxon>
        <taxon>Magnoliopsida</taxon>
        <taxon>eudicotyledons</taxon>
        <taxon>Gunneridae</taxon>
        <taxon>Pentapetalae</taxon>
        <taxon>rosids</taxon>
        <taxon>fabids</taxon>
        <taxon>Malpighiales</taxon>
        <taxon>Euphorbiaceae</taxon>
        <taxon>Crotonoideae</taxon>
        <taxon>Micrandreae</taxon>
        <taxon>Hevea</taxon>
    </lineage>
</organism>
<proteinExistence type="predicted"/>
<reference evidence="6 7" key="1">
    <citation type="journal article" date="2020" name="Mol. Plant">
        <title>The Chromosome-Based Rubber Tree Genome Provides New Insights into Spurge Genome Evolution and Rubber Biosynthesis.</title>
        <authorList>
            <person name="Liu J."/>
            <person name="Shi C."/>
            <person name="Shi C.C."/>
            <person name="Li W."/>
            <person name="Zhang Q.J."/>
            <person name="Zhang Y."/>
            <person name="Li K."/>
            <person name="Lu H.F."/>
            <person name="Shi C."/>
            <person name="Zhu S.T."/>
            <person name="Xiao Z.Y."/>
            <person name="Nan H."/>
            <person name="Yue Y."/>
            <person name="Zhu X.G."/>
            <person name="Wu Y."/>
            <person name="Hong X.N."/>
            <person name="Fan G.Y."/>
            <person name="Tong Y."/>
            <person name="Zhang D."/>
            <person name="Mao C.L."/>
            <person name="Liu Y.L."/>
            <person name="Hao S.J."/>
            <person name="Liu W.Q."/>
            <person name="Lv M.Q."/>
            <person name="Zhang H.B."/>
            <person name="Liu Y."/>
            <person name="Hu-Tang G.R."/>
            <person name="Wang J.P."/>
            <person name="Wang J.H."/>
            <person name="Sun Y.H."/>
            <person name="Ni S.B."/>
            <person name="Chen W.B."/>
            <person name="Zhang X.C."/>
            <person name="Jiao Y.N."/>
            <person name="Eichler E.E."/>
            <person name="Li G.H."/>
            <person name="Liu X."/>
            <person name="Gao L.Z."/>
        </authorList>
    </citation>
    <scope>NUCLEOTIDE SEQUENCE [LARGE SCALE GENOMIC DNA]</scope>
    <source>
        <strain evidence="7">cv. GT1</strain>
        <tissue evidence="6">Leaf</tissue>
    </source>
</reference>
<dbReference type="SUPFAM" id="SSF52540">
    <property type="entry name" value="P-loop containing nucleoside triphosphate hydrolases"/>
    <property type="match status" value="1"/>
</dbReference>
<accession>A0A6A6LJ96</accession>
<sequence length="172" mass="19238">MARTGSGKTQRFCPMLERLKQHLPQGGVRALILSPTRDLALQTLKFTKELGRFTDLRTSLLVGGDSMENQFEELAQNPDIIIATPGRLMHHLSEVEDMSLRTVEYVVFDEADSLFGMGFAEQLHKILTQLSENRQTLLFSATLPSALAEFAKAGLRDPQLVRLDLETKLALI</sequence>
<dbReference type="PANTHER" id="PTHR47959:SF8">
    <property type="entry name" value="RNA HELICASE"/>
    <property type="match status" value="1"/>
</dbReference>
<keyword evidence="7" id="KW-1185">Reference proteome</keyword>
<evidence type="ECO:0000313" key="7">
    <source>
        <dbReference type="Proteomes" id="UP000467840"/>
    </source>
</evidence>
<dbReference type="InterPro" id="IPR027417">
    <property type="entry name" value="P-loop_NTPase"/>
</dbReference>